<evidence type="ECO:0000256" key="3">
    <source>
        <dbReference type="ARBA" id="ARBA00022603"/>
    </source>
</evidence>
<dbReference type="AlphaFoldDB" id="A0A1G9MYW5"/>
<dbReference type="STRING" id="392333.SAMN05660860_01290"/>
<keyword evidence="5" id="KW-0949">S-adenosyl-L-methionine</keyword>
<dbReference type="Gene3D" id="1.10.155.10">
    <property type="entry name" value="Chemotaxis receptor methyltransferase CheR, N-terminal domain"/>
    <property type="match status" value="1"/>
</dbReference>
<gene>
    <name evidence="7" type="ORF">SAMN05660860_01290</name>
</gene>
<dbReference type="GO" id="GO:0032259">
    <property type="term" value="P:methylation"/>
    <property type="evidence" value="ECO:0007669"/>
    <property type="project" value="UniProtKB-KW"/>
</dbReference>
<dbReference type="PANTHER" id="PTHR24422">
    <property type="entry name" value="CHEMOTAXIS PROTEIN METHYLTRANSFERASE"/>
    <property type="match status" value="1"/>
</dbReference>
<dbReference type="RefSeq" id="WP_052445930.1">
    <property type="nucleotide sequence ID" value="NZ_FNGU01000002.1"/>
</dbReference>
<dbReference type="PANTHER" id="PTHR24422:SF19">
    <property type="entry name" value="CHEMOTAXIS PROTEIN METHYLTRANSFERASE"/>
    <property type="match status" value="1"/>
</dbReference>
<evidence type="ECO:0000256" key="2">
    <source>
        <dbReference type="ARBA" id="ARBA00012534"/>
    </source>
</evidence>
<evidence type="ECO:0000313" key="8">
    <source>
        <dbReference type="Proteomes" id="UP000182146"/>
    </source>
</evidence>
<keyword evidence="3 7" id="KW-0489">Methyltransferase</keyword>
<dbReference type="Pfam" id="PF01739">
    <property type="entry name" value="CheR"/>
    <property type="match status" value="1"/>
</dbReference>
<evidence type="ECO:0000256" key="1">
    <source>
        <dbReference type="ARBA" id="ARBA00001541"/>
    </source>
</evidence>
<dbReference type="SUPFAM" id="SSF53335">
    <property type="entry name" value="S-adenosyl-L-methionine-dependent methyltransferases"/>
    <property type="match status" value="1"/>
</dbReference>
<name>A0A1G9MYW5_9BACT</name>
<dbReference type="EC" id="2.1.1.80" evidence="2"/>
<dbReference type="InterPro" id="IPR050903">
    <property type="entry name" value="Bact_Chemotaxis_MeTrfase"/>
</dbReference>
<dbReference type="Proteomes" id="UP000182146">
    <property type="component" value="Unassembled WGS sequence"/>
</dbReference>
<protein>
    <recommendedName>
        <fullName evidence="2">protein-glutamate O-methyltransferase</fullName>
        <ecNumber evidence="2">2.1.1.80</ecNumber>
    </recommendedName>
</protein>
<organism evidence="7 8">
    <name type="scientific">Geoalkalibacter ferrihydriticus</name>
    <dbReference type="NCBI Taxonomy" id="392333"/>
    <lineage>
        <taxon>Bacteria</taxon>
        <taxon>Pseudomonadati</taxon>
        <taxon>Thermodesulfobacteriota</taxon>
        <taxon>Desulfuromonadia</taxon>
        <taxon>Desulfuromonadales</taxon>
        <taxon>Geoalkalibacteraceae</taxon>
        <taxon>Geoalkalibacter</taxon>
    </lineage>
</organism>
<dbReference type="InterPro" id="IPR022642">
    <property type="entry name" value="CheR_C"/>
</dbReference>
<dbReference type="EMBL" id="FNGU01000002">
    <property type="protein sequence ID" value="SDL79191.1"/>
    <property type="molecule type" value="Genomic_DNA"/>
</dbReference>
<evidence type="ECO:0000256" key="4">
    <source>
        <dbReference type="ARBA" id="ARBA00022679"/>
    </source>
</evidence>
<sequence length="301" mass="34391">MSLLFENPGGSRSASHFLGEDVNAATFEEVRQILLHRRGFDLGMYKDGCIRRRIAARVRARGFQEPQHYLELLVRNEAEVDALVAALSIQVSQFFRNPSTFELLHQQVLPDLFRRIRRQGRRELRAWSLGCAGGEEPYSLAILLDQLVPPRMKFSIRACDIAPEVLARAREGLYEPSRVGRTPLDWREKYFSAEKGRLRLQERIRSLVSFEEHNILGDASLGEADLVLCRNVLIYFSRNEQERVLQSLAKILPQDGVLVLGRAETLIGDSRTLFSIFNPAERIFLRRGEAESTLSQLQGAW</sequence>
<dbReference type="GO" id="GO:0008983">
    <property type="term" value="F:protein-glutamate O-methyltransferase activity"/>
    <property type="evidence" value="ECO:0007669"/>
    <property type="project" value="UniProtKB-EC"/>
</dbReference>
<dbReference type="Gene3D" id="3.40.50.150">
    <property type="entry name" value="Vaccinia Virus protein VP39"/>
    <property type="match status" value="1"/>
</dbReference>
<comment type="catalytic activity">
    <reaction evidence="1">
        <text>L-glutamyl-[protein] + S-adenosyl-L-methionine = [protein]-L-glutamate 5-O-methyl ester + S-adenosyl-L-homocysteine</text>
        <dbReference type="Rhea" id="RHEA:24452"/>
        <dbReference type="Rhea" id="RHEA-COMP:10208"/>
        <dbReference type="Rhea" id="RHEA-COMP:10311"/>
        <dbReference type="ChEBI" id="CHEBI:29973"/>
        <dbReference type="ChEBI" id="CHEBI:57856"/>
        <dbReference type="ChEBI" id="CHEBI:59789"/>
        <dbReference type="ChEBI" id="CHEBI:82795"/>
        <dbReference type="EC" id="2.1.1.80"/>
    </reaction>
</comment>
<dbReference type="InterPro" id="IPR000780">
    <property type="entry name" value="CheR_MeTrfase"/>
</dbReference>
<evidence type="ECO:0000259" key="6">
    <source>
        <dbReference type="PROSITE" id="PS50123"/>
    </source>
</evidence>
<reference evidence="7 8" key="1">
    <citation type="submission" date="2016-10" db="EMBL/GenBank/DDBJ databases">
        <authorList>
            <person name="de Groot N.N."/>
        </authorList>
    </citation>
    <scope>NUCLEOTIDE SEQUENCE [LARGE SCALE GENOMIC DNA]</scope>
    <source>
        <strain evidence="7 8">DSM 17813</strain>
    </source>
</reference>
<feature type="domain" description="CheR-type methyltransferase" evidence="6">
    <location>
        <begin position="27"/>
        <end position="290"/>
    </location>
</feature>
<accession>A0A1G9MYW5</accession>
<dbReference type="OrthoDB" id="9786165at2"/>
<dbReference type="PROSITE" id="PS50123">
    <property type="entry name" value="CHER"/>
    <property type="match status" value="1"/>
</dbReference>
<evidence type="ECO:0000256" key="5">
    <source>
        <dbReference type="ARBA" id="ARBA00022691"/>
    </source>
</evidence>
<dbReference type="InterPro" id="IPR036804">
    <property type="entry name" value="CheR_N_sf"/>
</dbReference>
<evidence type="ECO:0000313" key="7">
    <source>
        <dbReference type="EMBL" id="SDL79191.1"/>
    </source>
</evidence>
<dbReference type="SUPFAM" id="SSF47757">
    <property type="entry name" value="Chemotaxis receptor methyltransferase CheR, N-terminal domain"/>
    <property type="match status" value="1"/>
</dbReference>
<dbReference type="Pfam" id="PF03705">
    <property type="entry name" value="CheR_N"/>
    <property type="match status" value="1"/>
</dbReference>
<dbReference type="InterPro" id="IPR022641">
    <property type="entry name" value="CheR_N"/>
</dbReference>
<dbReference type="PRINTS" id="PR00996">
    <property type="entry name" value="CHERMTFRASE"/>
</dbReference>
<dbReference type="InterPro" id="IPR029063">
    <property type="entry name" value="SAM-dependent_MTases_sf"/>
</dbReference>
<proteinExistence type="predicted"/>
<dbReference type="SMART" id="SM00138">
    <property type="entry name" value="MeTrc"/>
    <property type="match status" value="1"/>
</dbReference>
<keyword evidence="4 7" id="KW-0808">Transferase</keyword>